<dbReference type="EMBL" id="CAXLJM020000014">
    <property type="protein sequence ID" value="CAL8080887.1"/>
    <property type="molecule type" value="Genomic_DNA"/>
</dbReference>
<dbReference type="Proteomes" id="UP001642540">
    <property type="component" value="Unassembled WGS sequence"/>
</dbReference>
<evidence type="ECO:0000313" key="3">
    <source>
        <dbReference type="Proteomes" id="UP001642540"/>
    </source>
</evidence>
<protein>
    <submittedName>
        <fullName evidence="2">Uncharacterized protein</fullName>
    </submittedName>
</protein>
<comment type="caution">
    <text evidence="2">The sequence shown here is derived from an EMBL/GenBank/DDBJ whole genome shotgun (WGS) entry which is preliminary data.</text>
</comment>
<sequence length="58" mass="6155">EIPRKSSKASGSGSSGFNTLDDDSSHLKPSSPNSTTSDGGVSTCVRHRRFVPCHGWHV</sequence>
<organism evidence="2 3">
    <name type="scientific">Orchesella dallaii</name>
    <dbReference type="NCBI Taxonomy" id="48710"/>
    <lineage>
        <taxon>Eukaryota</taxon>
        <taxon>Metazoa</taxon>
        <taxon>Ecdysozoa</taxon>
        <taxon>Arthropoda</taxon>
        <taxon>Hexapoda</taxon>
        <taxon>Collembola</taxon>
        <taxon>Entomobryomorpha</taxon>
        <taxon>Entomobryoidea</taxon>
        <taxon>Orchesellidae</taxon>
        <taxon>Orchesellinae</taxon>
        <taxon>Orchesella</taxon>
    </lineage>
</organism>
<feature type="non-terminal residue" evidence="2">
    <location>
        <position position="1"/>
    </location>
</feature>
<keyword evidence="3" id="KW-1185">Reference proteome</keyword>
<feature type="compositionally biased region" description="Polar residues" evidence="1">
    <location>
        <begin position="27"/>
        <end position="40"/>
    </location>
</feature>
<evidence type="ECO:0000313" key="2">
    <source>
        <dbReference type="EMBL" id="CAL8080887.1"/>
    </source>
</evidence>
<gene>
    <name evidence="2" type="ORF">ODALV1_LOCUS4768</name>
</gene>
<proteinExistence type="predicted"/>
<reference evidence="2 3" key="1">
    <citation type="submission" date="2024-08" db="EMBL/GenBank/DDBJ databases">
        <authorList>
            <person name="Cucini C."/>
            <person name="Frati F."/>
        </authorList>
    </citation>
    <scope>NUCLEOTIDE SEQUENCE [LARGE SCALE GENOMIC DNA]</scope>
</reference>
<name>A0ABP1PX53_9HEXA</name>
<evidence type="ECO:0000256" key="1">
    <source>
        <dbReference type="SAM" id="MobiDB-lite"/>
    </source>
</evidence>
<accession>A0ABP1PX53</accession>
<feature type="region of interest" description="Disordered" evidence="1">
    <location>
        <begin position="1"/>
        <end position="43"/>
    </location>
</feature>